<accession>A0A4D6L1G0</accession>
<dbReference type="Proteomes" id="UP000501690">
    <property type="component" value="Linkage Group LG2"/>
</dbReference>
<evidence type="ECO:0000313" key="2">
    <source>
        <dbReference type="Proteomes" id="UP000501690"/>
    </source>
</evidence>
<evidence type="ECO:0000313" key="1">
    <source>
        <dbReference type="EMBL" id="QCD82333.1"/>
    </source>
</evidence>
<protein>
    <submittedName>
        <fullName evidence="1">Uncharacterized protein</fullName>
    </submittedName>
</protein>
<dbReference type="AlphaFoldDB" id="A0A4D6L1G0"/>
<organism evidence="1 2">
    <name type="scientific">Vigna unguiculata</name>
    <name type="common">Cowpea</name>
    <dbReference type="NCBI Taxonomy" id="3917"/>
    <lineage>
        <taxon>Eukaryota</taxon>
        <taxon>Viridiplantae</taxon>
        <taxon>Streptophyta</taxon>
        <taxon>Embryophyta</taxon>
        <taxon>Tracheophyta</taxon>
        <taxon>Spermatophyta</taxon>
        <taxon>Magnoliopsida</taxon>
        <taxon>eudicotyledons</taxon>
        <taxon>Gunneridae</taxon>
        <taxon>Pentapetalae</taxon>
        <taxon>rosids</taxon>
        <taxon>fabids</taxon>
        <taxon>Fabales</taxon>
        <taxon>Fabaceae</taxon>
        <taxon>Papilionoideae</taxon>
        <taxon>50 kb inversion clade</taxon>
        <taxon>NPAAA clade</taxon>
        <taxon>indigoferoid/millettioid clade</taxon>
        <taxon>Phaseoleae</taxon>
        <taxon>Vigna</taxon>
    </lineage>
</organism>
<proteinExistence type="predicted"/>
<dbReference type="EMBL" id="CP039346">
    <property type="protein sequence ID" value="QCD82333.1"/>
    <property type="molecule type" value="Genomic_DNA"/>
</dbReference>
<keyword evidence="2" id="KW-1185">Reference proteome</keyword>
<reference evidence="1 2" key="1">
    <citation type="submission" date="2019-04" db="EMBL/GenBank/DDBJ databases">
        <title>An improved genome assembly and genetic linkage map for asparagus bean, Vigna unguiculata ssp. sesquipedialis.</title>
        <authorList>
            <person name="Xia Q."/>
            <person name="Zhang R."/>
            <person name="Dong Y."/>
        </authorList>
    </citation>
    <scope>NUCLEOTIDE SEQUENCE [LARGE SCALE GENOMIC DNA]</scope>
    <source>
        <tissue evidence="1">Leaf</tissue>
    </source>
</reference>
<sequence length="78" mass="9192">MRPKIRTHQISRSNLLANTQRGLLDRICALIFDKFHITDRICALKFDKFHITFITNRLDDTQMGLVSEIKKTLYLETL</sequence>
<name>A0A4D6L1G0_VIGUN</name>
<gene>
    <name evidence="1" type="ORF">DEO72_LG2g2669</name>
</gene>